<feature type="region of interest" description="Disordered" evidence="1">
    <location>
        <begin position="122"/>
        <end position="156"/>
    </location>
</feature>
<feature type="region of interest" description="Disordered" evidence="1">
    <location>
        <begin position="1"/>
        <end position="28"/>
    </location>
</feature>
<sequence length="187" mass="19818">MPADPGPVPPVPAVPPAAQPAAPEPTDWKAEARKWEVRAKENSTAAARLAELEDANKTEAQRLAERAAAAEQSATAAQAEALRWRIAARAGISDQDAEIFLTGTSEEALTRQAERLVALRTPAPAAQDTTPQPQSHAPVEALRPGALPNPPEPTLPEQITAAEQAGDWTKARRLKSAQLLGLMNPNT</sequence>
<evidence type="ECO:0000313" key="2">
    <source>
        <dbReference type="EMBL" id="RDG37956.1"/>
    </source>
</evidence>
<name>A0A370BE13_9ACTN</name>
<proteinExistence type="predicted"/>
<evidence type="ECO:0008006" key="4">
    <source>
        <dbReference type="Google" id="ProtNLM"/>
    </source>
</evidence>
<keyword evidence="3" id="KW-1185">Reference proteome</keyword>
<organism evidence="2 3">
    <name type="scientific">Streptomyces corynorhini</name>
    <dbReference type="NCBI Taxonomy" id="2282652"/>
    <lineage>
        <taxon>Bacteria</taxon>
        <taxon>Bacillati</taxon>
        <taxon>Actinomycetota</taxon>
        <taxon>Actinomycetes</taxon>
        <taxon>Kitasatosporales</taxon>
        <taxon>Streptomycetaceae</taxon>
        <taxon>Streptomyces</taxon>
    </lineage>
</organism>
<dbReference type="Proteomes" id="UP000253741">
    <property type="component" value="Unassembled WGS sequence"/>
</dbReference>
<accession>A0A370BE13</accession>
<feature type="compositionally biased region" description="Low complexity" evidence="1">
    <location>
        <begin position="122"/>
        <end position="134"/>
    </location>
</feature>
<reference evidence="2 3" key="1">
    <citation type="submission" date="2018-07" db="EMBL/GenBank/DDBJ databases">
        <title>Streptomyces species from bats.</title>
        <authorList>
            <person name="Dunlap C."/>
        </authorList>
    </citation>
    <scope>NUCLEOTIDE SEQUENCE [LARGE SCALE GENOMIC DNA]</scope>
    <source>
        <strain evidence="2 3">AC230</strain>
    </source>
</reference>
<dbReference type="EMBL" id="QQNA01000080">
    <property type="protein sequence ID" value="RDG37956.1"/>
    <property type="molecule type" value="Genomic_DNA"/>
</dbReference>
<dbReference type="AlphaFoldDB" id="A0A370BE13"/>
<comment type="caution">
    <text evidence="2">The sequence shown here is derived from an EMBL/GenBank/DDBJ whole genome shotgun (WGS) entry which is preliminary data.</text>
</comment>
<gene>
    <name evidence="2" type="ORF">DVH02_11575</name>
</gene>
<feature type="compositionally biased region" description="Pro residues" evidence="1">
    <location>
        <begin position="1"/>
        <end position="18"/>
    </location>
</feature>
<evidence type="ECO:0000256" key="1">
    <source>
        <dbReference type="SAM" id="MobiDB-lite"/>
    </source>
</evidence>
<protein>
    <recommendedName>
        <fullName evidence="4">DUF4355 domain-containing protein</fullName>
    </recommendedName>
</protein>
<dbReference type="RefSeq" id="WP_114623696.1">
    <property type="nucleotide sequence ID" value="NZ_QQNA01000080.1"/>
</dbReference>
<evidence type="ECO:0000313" key="3">
    <source>
        <dbReference type="Proteomes" id="UP000253741"/>
    </source>
</evidence>